<dbReference type="Proteomes" id="UP000027265">
    <property type="component" value="Unassembled WGS sequence"/>
</dbReference>
<reference evidence="3" key="1">
    <citation type="journal article" date="2014" name="Proc. Natl. Acad. Sci. U.S.A.">
        <title>Extensive sampling of basidiomycete genomes demonstrates inadequacy of the white-rot/brown-rot paradigm for wood decay fungi.</title>
        <authorList>
            <person name="Riley R."/>
            <person name="Salamov A.A."/>
            <person name="Brown D.W."/>
            <person name="Nagy L.G."/>
            <person name="Floudas D."/>
            <person name="Held B.W."/>
            <person name="Levasseur A."/>
            <person name="Lombard V."/>
            <person name="Morin E."/>
            <person name="Otillar R."/>
            <person name="Lindquist E.A."/>
            <person name="Sun H."/>
            <person name="LaButti K.M."/>
            <person name="Schmutz J."/>
            <person name="Jabbour D."/>
            <person name="Luo H."/>
            <person name="Baker S.E."/>
            <person name="Pisabarro A.G."/>
            <person name="Walton J.D."/>
            <person name="Blanchette R.A."/>
            <person name="Henrissat B."/>
            <person name="Martin F."/>
            <person name="Cullen D."/>
            <person name="Hibbett D.S."/>
            <person name="Grigoriev I.V."/>
        </authorList>
    </citation>
    <scope>NUCLEOTIDE SEQUENCE [LARGE SCALE GENOMIC DNA]</scope>
    <source>
        <strain evidence="3">MUCL 33604</strain>
    </source>
</reference>
<keyword evidence="1" id="KW-0472">Membrane</keyword>
<sequence>MLLSFYFWGCSLGIIREVSKSYIIYFVEVTILTPLTGCLFRSMTSSAKPQSAPLP</sequence>
<keyword evidence="1" id="KW-1133">Transmembrane helix</keyword>
<name>A0A067PUK6_9AGAM</name>
<dbReference type="EMBL" id="KL197719">
    <property type="protein sequence ID" value="KDQ57550.1"/>
    <property type="molecule type" value="Genomic_DNA"/>
</dbReference>
<gene>
    <name evidence="2" type="ORF">JAAARDRAFT_267829</name>
</gene>
<dbReference type="AlphaFoldDB" id="A0A067PUK6"/>
<feature type="transmembrane region" description="Helical" evidence="1">
    <location>
        <begin position="22"/>
        <end position="40"/>
    </location>
</feature>
<evidence type="ECO:0000313" key="3">
    <source>
        <dbReference type="Proteomes" id="UP000027265"/>
    </source>
</evidence>
<dbReference type="HOGENOM" id="CLU_3032658_0_0_1"/>
<keyword evidence="1" id="KW-0812">Transmembrane</keyword>
<dbReference type="InParanoid" id="A0A067PUK6"/>
<proteinExistence type="predicted"/>
<evidence type="ECO:0000313" key="2">
    <source>
        <dbReference type="EMBL" id="KDQ57550.1"/>
    </source>
</evidence>
<protein>
    <submittedName>
        <fullName evidence="2">Uncharacterized protein</fullName>
    </submittedName>
</protein>
<keyword evidence="3" id="KW-1185">Reference proteome</keyword>
<evidence type="ECO:0000256" key="1">
    <source>
        <dbReference type="SAM" id="Phobius"/>
    </source>
</evidence>
<accession>A0A067PUK6</accession>
<organism evidence="2 3">
    <name type="scientific">Jaapia argillacea MUCL 33604</name>
    <dbReference type="NCBI Taxonomy" id="933084"/>
    <lineage>
        <taxon>Eukaryota</taxon>
        <taxon>Fungi</taxon>
        <taxon>Dikarya</taxon>
        <taxon>Basidiomycota</taxon>
        <taxon>Agaricomycotina</taxon>
        <taxon>Agaricomycetes</taxon>
        <taxon>Agaricomycetidae</taxon>
        <taxon>Jaapiales</taxon>
        <taxon>Jaapiaceae</taxon>
        <taxon>Jaapia</taxon>
    </lineage>
</organism>